<protein>
    <recommendedName>
        <fullName evidence="5">SPRY-associated domain-containing protein</fullName>
    </recommendedName>
</protein>
<dbReference type="InterPro" id="IPR051261">
    <property type="entry name" value="NLR"/>
</dbReference>
<proteinExistence type="predicted"/>
<evidence type="ECO:0000256" key="2">
    <source>
        <dbReference type="ARBA" id="ARBA00022737"/>
    </source>
</evidence>
<keyword evidence="2" id="KW-0677">Repeat</keyword>
<dbReference type="AlphaFoldDB" id="A0A3Q4HZV2"/>
<keyword evidence="4" id="KW-1185">Reference proteome</keyword>
<name>A0A3Q4HZV2_NEOBR</name>
<dbReference type="Bgee" id="ENSNBRG00000022569">
    <property type="expression patterns" value="Expressed in mesonephros and 2 other cell types or tissues"/>
</dbReference>
<dbReference type="SMART" id="SM00368">
    <property type="entry name" value="LRR_RI"/>
    <property type="match status" value="1"/>
</dbReference>
<dbReference type="InterPro" id="IPR001611">
    <property type="entry name" value="Leu-rich_rpt"/>
</dbReference>
<dbReference type="STRING" id="32507.ENSNBRP00000029640"/>
<dbReference type="Proteomes" id="UP000261580">
    <property type="component" value="Unassembled WGS sequence"/>
</dbReference>
<evidence type="ECO:0000313" key="4">
    <source>
        <dbReference type="Proteomes" id="UP000261580"/>
    </source>
</evidence>
<dbReference type="SUPFAM" id="SSF52047">
    <property type="entry name" value="RNI-like"/>
    <property type="match status" value="1"/>
</dbReference>
<reference evidence="3" key="1">
    <citation type="submission" date="2025-08" db="UniProtKB">
        <authorList>
            <consortium name="Ensembl"/>
        </authorList>
    </citation>
    <scope>IDENTIFICATION</scope>
</reference>
<evidence type="ECO:0000256" key="1">
    <source>
        <dbReference type="ARBA" id="ARBA00022614"/>
    </source>
</evidence>
<accession>A0A3Q4HZV2</accession>
<evidence type="ECO:0008006" key="5">
    <source>
        <dbReference type="Google" id="ProtNLM"/>
    </source>
</evidence>
<sequence length="207" mass="22797">PEPGPSCVSLKSDQSKDAIFNFKGTKLSGCNLTERSCEALSSILSSQSSRLRELDMSNNNFQDSGVKLLCVGLGSPHCMLETLRLTSCGIIEDRMDSKARRSYTRAANTSLKLSENSRAEKNNTTAVERDKLHPAAAEPNTGAIIPEVLVLVHLVEKITVTLLFHCPPPYQIHCHPLPMFWVRLGSPDLFSVWSLLCAFMPINAELL</sequence>
<dbReference type="Pfam" id="PF13516">
    <property type="entry name" value="LRR_6"/>
    <property type="match status" value="1"/>
</dbReference>
<keyword evidence="1" id="KW-0433">Leucine-rich repeat</keyword>
<dbReference type="InterPro" id="IPR032675">
    <property type="entry name" value="LRR_dom_sf"/>
</dbReference>
<dbReference type="Gene3D" id="3.80.10.10">
    <property type="entry name" value="Ribonuclease Inhibitor"/>
    <property type="match status" value="1"/>
</dbReference>
<dbReference type="Ensembl" id="ENSNBRT00000030399.1">
    <property type="protein sequence ID" value="ENSNBRP00000029640.1"/>
    <property type="gene ID" value="ENSNBRG00000022569.1"/>
</dbReference>
<organism evidence="3 4">
    <name type="scientific">Neolamprologus brichardi</name>
    <name type="common">Fairy cichlid</name>
    <name type="synonym">Lamprologus brichardi</name>
    <dbReference type="NCBI Taxonomy" id="32507"/>
    <lineage>
        <taxon>Eukaryota</taxon>
        <taxon>Metazoa</taxon>
        <taxon>Chordata</taxon>
        <taxon>Craniata</taxon>
        <taxon>Vertebrata</taxon>
        <taxon>Euteleostomi</taxon>
        <taxon>Actinopterygii</taxon>
        <taxon>Neopterygii</taxon>
        <taxon>Teleostei</taxon>
        <taxon>Neoteleostei</taxon>
        <taxon>Acanthomorphata</taxon>
        <taxon>Ovalentaria</taxon>
        <taxon>Cichlomorphae</taxon>
        <taxon>Cichliformes</taxon>
        <taxon>Cichlidae</taxon>
        <taxon>African cichlids</taxon>
        <taxon>Pseudocrenilabrinae</taxon>
        <taxon>Lamprologini</taxon>
        <taxon>Neolamprologus</taxon>
    </lineage>
</organism>
<evidence type="ECO:0000313" key="3">
    <source>
        <dbReference type="Ensembl" id="ENSNBRP00000029640.1"/>
    </source>
</evidence>
<reference evidence="3" key="2">
    <citation type="submission" date="2025-09" db="UniProtKB">
        <authorList>
            <consortium name="Ensembl"/>
        </authorList>
    </citation>
    <scope>IDENTIFICATION</scope>
</reference>
<dbReference type="GeneTree" id="ENSGT01090000260215"/>
<dbReference type="PANTHER" id="PTHR24106">
    <property type="entry name" value="NACHT, LRR AND CARD DOMAINS-CONTAINING"/>
    <property type="match status" value="1"/>
</dbReference>